<feature type="compositionally biased region" description="Basic and acidic residues" evidence="4">
    <location>
        <begin position="489"/>
        <end position="503"/>
    </location>
</feature>
<dbReference type="SUPFAM" id="SSF51011">
    <property type="entry name" value="Glycosyl hydrolase domain"/>
    <property type="match status" value="1"/>
</dbReference>
<gene>
    <name evidence="6" type="primary">glgX</name>
    <name evidence="6" type="ORF">D7S86_05975</name>
</gene>
<feature type="region of interest" description="Disordered" evidence="4">
    <location>
        <begin position="707"/>
        <end position="741"/>
    </location>
</feature>
<evidence type="ECO:0000256" key="1">
    <source>
        <dbReference type="ARBA" id="ARBA00008061"/>
    </source>
</evidence>
<feature type="compositionally biased region" description="Basic and acidic residues" evidence="4">
    <location>
        <begin position="716"/>
        <end position="728"/>
    </location>
</feature>
<dbReference type="Pfam" id="PF02922">
    <property type="entry name" value="CBM_48"/>
    <property type="match status" value="1"/>
</dbReference>
<dbReference type="InterPro" id="IPR017853">
    <property type="entry name" value="GH"/>
</dbReference>
<dbReference type="NCBIfam" id="TIGR02100">
    <property type="entry name" value="glgX_debranch"/>
    <property type="match status" value="1"/>
</dbReference>
<dbReference type="Gene3D" id="2.60.40.10">
    <property type="entry name" value="Immunoglobulins"/>
    <property type="match status" value="1"/>
</dbReference>
<feature type="domain" description="Glycosyl hydrolase family 13 catalytic" evidence="5">
    <location>
        <begin position="160"/>
        <end position="593"/>
    </location>
</feature>
<dbReference type="CDD" id="cd02856">
    <property type="entry name" value="E_set_GDE_Isoamylase_N"/>
    <property type="match status" value="1"/>
</dbReference>
<dbReference type="OrthoDB" id="3236218at2"/>
<proteinExistence type="inferred from homology"/>
<dbReference type="InterPro" id="IPR013783">
    <property type="entry name" value="Ig-like_fold"/>
</dbReference>
<dbReference type="AlphaFoldDB" id="A0A494Y4A7"/>
<dbReference type="InterPro" id="IPR014756">
    <property type="entry name" value="Ig_E-set"/>
</dbReference>
<comment type="similarity">
    <text evidence="1">Belongs to the glycosyl hydrolase 13 family.</text>
</comment>
<dbReference type="SMART" id="SM00642">
    <property type="entry name" value="Aamy"/>
    <property type="match status" value="1"/>
</dbReference>
<dbReference type="InterPro" id="IPR011837">
    <property type="entry name" value="Glycogen_debranch_GlgX"/>
</dbReference>
<dbReference type="RefSeq" id="WP_121084551.1">
    <property type="nucleotide sequence ID" value="NZ_RBZU01000002.1"/>
</dbReference>
<dbReference type="InterPro" id="IPR013780">
    <property type="entry name" value="Glyco_hydro_b"/>
</dbReference>
<evidence type="ECO:0000256" key="2">
    <source>
        <dbReference type="ARBA" id="ARBA00022801"/>
    </source>
</evidence>
<feature type="region of interest" description="Disordered" evidence="4">
    <location>
        <begin position="489"/>
        <end position="512"/>
    </location>
</feature>
<feature type="compositionally biased region" description="Basic and acidic residues" evidence="4">
    <location>
        <begin position="785"/>
        <end position="797"/>
    </location>
</feature>
<protein>
    <submittedName>
        <fullName evidence="6">Glycogen debranching enzyme GlgX</fullName>
    </submittedName>
</protein>
<name>A0A494Y4A7_9BURK</name>
<keyword evidence="2" id="KW-0378">Hydrolase</keyword>
<dbReference type="GO" id="GO:0004135">
    <property type="term" value="F:amylo-alpha-1,6-glucosidase activity"/>
    <property type="evidence" value="ECO:0007669"/>
    <property type="project" value="InterPro"/>
</dbReference>
<sequence>MSDVDPAALASHAARHRGHAFADRLLAGAPYPLGATWDGLGVNFAVFSAHAEKIELCLFDTAGRKELARFALPECTDEVWHGYLPGAQPGLRYGYRAYGTYHPKHGMRFNPHKLLVDPYARQLSGPVHWSDSLFGYRRQSNRVDLSMDRRDSAPAVPKSIVTADAFDWSLDRKPNVPWTDTVIYEAHVRGISMLRDDVRPPERGTFAALGQPAFIDHLKRLGVTTLELLPIHAFVNDRFLLARGLRNYWGYNTLSFFAPETSYLSGGDTNELRVAVRRLHAAGIEVVLDVVYNHTCEADELGPTLSWRGLDNANYYRLVEGDERHQVNDTGCGNTINAAHPRVLQMIMDSLRHWATSYNIDGFRFDLGTTLGRETHGFDPGAGFFDAVRQDPVLNRLKLISEPWDIGPGGYQVGQHPPGWAEWNDRFRDGVRRYWRGDEGQRPDIASRITGSAEMFNHGHRRPWATINFVAAHDGFTLADVVAYAHKHNESNGEDNRDGHNENCSHNWGVEGPTDDPEIAAVRARVARAMLAMPFISLGTPMLLAGDEFGRTQLGNNNAYCQDNAISWIDWRGAHRPANVALTQYVAHLARLRREHYLLREPRFLYGDREILPGVRDIEWFNADGQPPTAEQWQAPGEQILVCRRAGRLRAPESQTADADDHDGLDVLLIVLNARRDAVTLTIPAPAFEWDVLLDSAEPSGMRSVAGRSEALGDSGEAHASPESHMSHASDTLPHAGDAPYTTRATPAAIVASIRIEAQSVVMLRARDPQRARAARHAAQTAAPHDLRPHDLAHAHDASPYGASEDRARVPEPAEDADALAGHGACVSAPDAPA</sequence>
<dbReference type="CDD" id="cd11326">
    <property type="entry name" value="AmyAc_Glg_debranch"/>
    <property type="match status" value="1"/>
</dbReference>
<reference evidence="6 7" key="1">
    <citation type="submission" date="2018-10" db="EMBL/GenBank/DDBJ databases">
        <title>Robbsia sp. DHC34, isolated from soil.</title>
        <authorList>
            <person name="Gao Z.-H."/>
            <person name="Qiu L.-H."/>
        </authorList>
    </citation>
    <scope>NUCLEOTIDE SEQUENCE [LARGE SCALE GENOMIC DNA]</scope>
    <source>
        <strain evidence="6 7">DHC34</strain>
    </source>
</reference>
<evidence type="ECO:0000313" key="6">
    <source>
        <dbReference type="EMBL" id="RKP57511.1"/>
    </source>
</evidence>
<evidence type="ECO:0000256" key="3">
    <source>
        <dbReference type="ARBA" id="ARBA00023295"/>
    </source>
</evidence>
<feature type="region of interest" description="Disordered" evidence="4">
    <location>
        <begin position="772"/>
        <end position="834"/>
    </location>
</feature>
<dbReference type="Proteomes" id="UP000270342">
    <property type="component" value="Unassembled WGS sequence"/>
</dbReference>
<dbReference type="SUPFAM" id="SSF51445">
    <property type="entry name" value="(Trans)glycosidases"/>
    <property type="match status" value="1"/>
</dbReference>
<dbReference type="EMBL" id="RBZU01000002">
    <property type="protein sequence ID" value="RKP57511.1"/>
    <property type="molecule type" value="Genomic_DNA"/>
</dbReference>
<keyword evidence="3" id="KW-0326">Glycosidase</keyword>
<keyword evidence="7" id="KW-1185">Reference proteome</keyword>
<dbReference type="InterPro" id="IPR006047">
    <property type="entry name" value="GH13_cat_dom"/>
</dbReference>
<dbReference type="Gene3D" id="2.60.40.1180">
    <property type="entry name" value="Golgi alpha-mannosidase II"/>
    <property type="match status" value="1"/>
</dbReference>
<evidence type="ECO:0000256" key="4">
    <source>
        <dbReference type="SAM" id="MobiDB-lite"/>
    </source>
</evidence>
<dbReference type="Gene3D" id="3.20.20.80">
    <property type="entry name" value="Glycosidases"/>
    <property type="match status" value="1"/>
</dbReference>
<dbReference type="SUPFAM" id="SSF81296">
    <property type="entry name" value="E set domains"/>
    <property type="match status" value="1"/>
</dbReference>
<evidence type="ECO:0000313" key="7">
    <source>
        <dbReference type="Proteomes" id="UP000270342"/>
    </source>
</evidence>
<dbReference type="PANTHER" id="PTHR43002">
    <property type="entry name" value="GLYCOGEN DEBRANCHING ENZYME"/>
    <property type="match status" value="1"/>
</dbReference>
<organism evidence="6 7">
    <name type="scientific">Pararobbsia silviterrae</name>
    <dbReference type="NCBI Taxonomy" id="1792498"/>
    <lineage>
        <taxon>Bacteria</taxon>
        <taxon>Pseudomonadati</taxon>
        <taxon>Pseudomonadota</taxon>
        <taxon>Betaproteobacteria</taxon>
        <taxon>Burkholderiales</taxon>
        <taxon>Burkholderiaceae</taxon>
        <taxon>Pararobbsia</taxon>
    </lineage>
</organism>
<dbReference type="InterPro" id="IPR044505">
    <property type="entry name" value="GlgX_Isoamylase_N_E_set"/>
</dbReference>
<evidence type="ECO:0000259" key="5">
    <source>
        <dbReference type="SMART" id="SM00642"/>
    </source>
</evidence>
<dbReference type="InterPro" id="IPR004193">
    <property type="entry name" value="Glyco_hydro_13_N"/>
</dbReference>
<comment type="caution">
    <text evidence="6">The sequence shown here is derived from an EMBL/GenBank/DDBJ whole genome shotgun (WGS) entry which is preliminary data.</text>
</comment>
<dbReference type="GO" id="GO:0005980">
    <property type="term" value="P:glycogen catabolic process"/>
    <property type="evidence" value="ECO:0007669"/>
    <property type="project" value="InterPro"/>
</dbReference>
<accession>A0A494Y4A7</accession>